<feature type="transmembrane region" description="Helical" evidence="4">
    <location>
        <begin position="113"/>
        <end position="132"/>
    </location>
</feature>
<sequence length="409" mass="42611">MSQTFAPNAAAMRRRPWVVLICAATLVTIAMGIRQSFGLFLRPIELDTGIGREAFGLAIAVQNLILGLAQPFVGALADRHGAGRVAAAGGAIYALGLVLAAMISGAVGLNLTLGFLVGLAMTGVTFVVAIGAAMRVMPPERRGLAAGIVTAGGSVGQFLLVPVAQGLITGFGWRESFLIFGALAGAMVLLAIGIAGRPAVPQTGGAHTQTFGEALREAAGHSGFWLLNAGFFVCGFHVAFVATHLPAFLGDRGLDPALGARALALVGLFNILGSYVFGMSADRWRKKHVLAGIYLARAVLMVLFLAFPVTPLSVTLFACTLGFLWLGTVPLTSGLVGQIFGVRYMSTLFGIVFLSHQLGSFFGAWGAGYAYNATGSYDLAWQISIAIAVLAALLHWPIRDAPVSRLRAA</sequence>
<evidence type="ECO:0000313" key="7">
    <source>
        <dbReference type="Proteomes" id="UP000199555"/>
    </source>
</evidence>
<organism evidence="6 7">
    <name type="scientific">Paracoccus chinensis</name>
    <dbReference type="NCBI Taxonomy" id="525640"/>
    <lineage>
        <taxon>Bacteria</taxon>
        <taxon>Pseudomonadati</taxon>
        <taxon>Pseudomonadota</taxon>
        <taxon>Alphaproteobacteria</taxon>
        <taxon>Rhodobacterales</taxon>
        <taxon>Paracoccaceae</taxon>
        <taxon>Paracoccus</taxon>
    </lineage>
</organism>
<dbReference type="Gene3D" id="1.20.1250.20">
    <property type="entry name" value="MFS general substrate transporter like domains"/>
    <property type="match status" value="2"/>
</dbReference>
<proteinExistence type="predicted"/>
<evidence type="ECO:0000256" key="2">
    <source>
        <dbReference type="ARBA" id="ARBA00022989"/>
    </source>
</evidence>
<reference evidence="7" key="1">
    <citation type="submission" date="2016-10" db="EMBL/GenBank/DDBJ databases">
        <authorList>
            <person name="Varghese N."/>
            <person name="Submissions S."/>
        </authorList>
    </citation>
    <scope>NUCLEOTIDE SEQUENCE [LARGE SCALE GENOMIC DNA]</scope>
    <source>
        <strain evidence="7">CGMCC 1.7655</strain>
    </source>
</reference>
<dbReference type="STRING" id="525640.SAMN04487971_1231"/>
<feature type="transmembrane region" description="Helical" evidence="4">
    <location>
        <begin position="348"/>
        <end position="367"/>
    </location>
</feature>
<feature type="domain" description="Major facilitator superfamily (MFS) profile" evidence="5">
    <location>
        <begin position="16"/>
        <end position="403"/>
    </location>
</feature>
<feature type="transmembrane region" description="Helical" evidence="4">
    <location>
        <begin position="379"/>
        <end position="398"/>
    </location>
</feature>
<evidence type="ECO:0000313" key="6">
    <source>
        <dbReference type="EMBL" id="SDL76435.1"/>
    </source>
</evidence>
<dbReference type="GO" id="GO:0022857">
    <property type="term" value="F:transmembrane transporter activity"/>
    <property type="evidence" value="ECO:0007669"/>
    <property type="project" value="InterPro"/>
</dbReference>
<dbReference type="Pfam" id="PF07690">
    <property type="entry name" value="MFS_1"/>
    <property type="match status" value="1"/>
</dbReference>
<dbReference type="SUPFAM" id="SSF103473">
    <property type="entry name" value="MFS general substrate transporter"/>
    <property type="match status" value="1"/>
</dbReference>
<dbReference type="RefSeq" id="WP_217629781.1">
    <property type="nucleotide sequence ID" value="NZ_FNGE01000023.1"/>
</dbReference>
<dbReference type="PROSITE" id="PS50850">
    <property type="entry name" value="MFS"/>
    <property type="match status" value="1"/>
</dbReference>
<dbReference type="PANTHER" id="PTHR11360">
    <property type="entry name" value="MONOCARBOXYLATE TRANSPORTER"/>
    <property type="match status" value="1"/>
</dbReference>
<feature type="transmembrane region" description="Helical" evidence="4">
    <location>
        <begin position="54"/>
        <end position="73"/>
    </location>
</feature>
<dbReference type="InterPro" id="IPR020846">
    <property type="entry name" value="MFS_dom"/>
</dbReference>
<evidence type="ECO:0000256" key="3">
    <source>
        <dbReference type="ARBA" id="ARBA00023136"/>
    </source>
</evidence>
<evidence type="ECO:0000259" key="5">
    <source>
        <dbReference type="PROSITE" id="PS50850"/>
    </source>
</evidence>
<keyword evidence="3 4" id="KW-0472">Membrane</keyword>
<dbReference type="InterPro" id="IPR050327">
    <property type="entry name" value="Proton-linked_MCT"/>
</dbReference>
<dbReference type="InterPro" id="IPR036259">
    <property type="entry name" value="MFS_trans_sf"/>
</dbReference>
<feature type="transmembrane region" description="Helical" evidence="4">
    <location>
        <begin position="176"/>
        <end position="195"/>
    </location>
</feature>
<dbReference type="PANTHER" id="PTHR11360:SF284">
    <property type="entry name" value="EG:103B4.3 PROTEIN-RELATED"/>
    <property type="match status" value="1"/>
</dbReference>
<keyword evidence="7" id="KW-1185">Reference proteome</keyword>
<dbReference type="AlphaFoldDB" id="A0A1G9MS03"/>
<protein>
    <submittedName>
        <fullName evidence="6">Predicted arabinose efflux permease, MFS family</fullName>
    </submittedName>
</protein>
<keyword evidence="2 4" id="KW-1133">Transmembrane helix</keyword>
<keyword evidence="1 4" id="KW-0812">Transmembrane</keyword>
<name>A0A1G9MS03_9RHOB</name>
<feature type="transmembrane region" description="Helical" evidence="4">
    <location>
        <begin position="289"/>
        <end position="309"/>
    </location>
</feature>
<feature type="transmembrane region" description="Helical" evidence="4">
    <location>
        <begin position="144"/>
        <end position="164"/>
    </location>
</feature>
<dbReference type="Proteomes" id="UP000199555">
    <property type="component" value="Unassembled WGS sequence"/>
</dbReference>
<accession>A0A1G9MS03</accession>
<dbReference type="EMBL" id="FNGE01000023">
    <property type="protein sequence ID" value="SDL76435.1"/>
    <property type="molecule type" value="Genomic_DNA"/>
</dbReference>
<dbReference type="InterPro" id="IPR011701">
    <property type="entry name" value="MFS"/>
</dbReference>
<feature type="transmembrane region" description="Helical" evidence="4">
    <location>
        <begin position="315"/>
        <end position="336"/>
    </location>
</feature>
<gene>
    <name evidence="6" type="ORF">SAMN04487971_1231</name>
</gene>
<feature type="transmembrane region" description="Helical" evidence="4">
    <location>
        <begin position="85"/>
        <end position="107"/>
    </location>
</feature>
<feature type="transmembrane region" description="Helical" evidence="4">
    <location>
        <begin position="257"/>
        <end position="277"/>
    </location>
</feature>
<dbReference type="CDD" id="cd17355">
    <property type="entry name" value="MFS_YcxA_like"/>
    <property type="match status" value="1"/>
</dbReference>
<evidence type="ECO:0000256" key="1">
    <source>
        <dbReference type="ARBA" id="ARBA00022692"/>
    </source>
</evidence>
<evidence type="ECO:0000256" key="4">
    <source>
        <dbReference type="SAM" id="Phobius"/>
    </source>
</evidence>
<feature type="transmembrane region" description="Helical" evidence="4">
    <location>
        <begin position="224"/>
        <end position="245"/>
    </location>
</feature>